<name>A0A0C9W6I5_9AGAM</name>
<feature type="compositionally biased region" description="Low complexity" evidence="1">
    <location>
        <begin position="62"/>
        <end position="80"/>
    </location>
</feature>
<protein>
    <submittedName>
        <fullName evidence="2">Unplaced genomic scaffold scaffold_292, whole genome shotgun sequence</fullName>
    </submittedName>
</protein>
<dbReference type="AlphaFoldDB" id="A0A0C9W6I5"/>
<sequence length="240" mass="25881">MFSVVNSRAINSSFDPTNKAPALHPSHRSVPQPQGVDPTLLTILTSALLVQQLTNSGLLSGTPTTVPSTAAHATTPTTPTCKGVILDQPGSSPPIPTPTTLGRFLCHAEDKLGVVNATSYEWALQSEGIGPDILSDVDDQTLRGKGLKQGDIICLKKGSFTWWSGPNAKRPSKVSYEKRFKEGGGCHFSGPPMKVDEDGNGWSPNSDYDLWYFCEARKEWVQVPPGYIVDEEGNDNPFAN</sequence>
<dbReference type="OrthoDB" id="2681472at2759"/>
<gene>
    <name evidence="2" type="ORF">HYDPIDRAFT_34805</name>
</gene>
<dbReference type="EMBL" id="KN840126">
    <property type="protein sequence ID" value="KIJ57767.1"/>
    <property type="molecule type" value="Genomic_DNA"/>
</dbReference>
<dbReference type="HOGENOM" id="CLU_033557_0_0_1"/>
<evidence type="ECO:0000313" key="2">
    <source>
        <dbReference type="EMBL" id="KIJ57767.1"/>
    </source>
</evidence>
<proteinExistence type="predicted"/>
<evidence type="ECO:0000256" key="1">
    <source>
        <dbReference type="SAM" id="MobiDB-lite"/>
    </source>
</evidence>
<feature type="region of interest" description="Disordered" evidence="1">
    <location>
        <begin position="13"/>
        <end position="34"/>
    </location>
</feature>
<dbReference type="Proteomes" id="UP000053820">
    <property type="component" value="Unassembled WGS sequence"/>
</dbReference>
<accession>A0A0C9W6I5</accession>
<reference evidence="2 3" key="1">
    <citation type="submission" date="2014-04" db="EMBL/GenBank/DDBJ databases">
        <title>Evolutionary Origins and Diversification of the Mycorrhizal Mutualists.</title>
        <authorList>
            <consortium name="DOE Joint Genome Institute"/>
            <consortium name="Mycorrhizal Genomics Consortium"/>
            <person name="Kohler A."/>
            <person name="Kuo A."/>
            <person name="Nagy L.G."/>
            <person name="Floudas D."/>
            <person name="Copeland A."/>
            <person name="Barry K.W."/>
            <person name="Cichocki N."/>
            <person name="Veneault-Fourrey C."/>
            <person name="LaButti K."/>
            <person name="Lindquist E.A."/>
            <person name="Lipzen A."/>
            <person name="Lundell T."/>
            <person name="Morin E."/>
            <person name="Murat C."/>
            <person name="Riley R."/>
            <person name="Ohm R."/>
            <person name="Sun H."/>
            <person name="Tunlid A."/>
            <person name="Henrissat B."/>
            <person name="Grigoriev I.V."/>
            <person name="Hibbett D.S."/>
            <person name="Martin F."/>
        </authorList>
    </citation>
    <scope>NUCLEOTIDE SEQUENCE [LARGE SCALE GENOMIC DNA]</scope>
    <source>
        <strain evidence="2 3">MD-312</strain>
    </source>
</reference>
<feature type="region of interest" description="Disordered" evidence="1">
    <location>
        <begin position="61"/>
        <end position="90"/>
    </location>
</feature>
<keyword evidence="3" id="KW-1185">Reference proteome</keyword>
<organism evidence="2 3">
    <name type="scientific">Hydnomerulius pinastri MD-312</name>
    <dbReference type="NCBI Taxonomy" id="994086"/>
    <lineage>
        <taxon>Eukaryota</taxon>
        <taxon>Fungi</taxon>
        <taxon>Dikarya</taxon>
        <taxon>Basidiomycota</taxon>
        <taxon>Agaricomycotina</taxon>
        <taxon>Agaricomycetes</taxon>
        <taxon>Agaricomycetidae</taxon>
        <taxon>Boletales</taxon>
        <taxon>Boletales incertae sedis</taxon>
        <taxon>Leucogyrophana</taxon>
    </lineage>
</organism>
<evidence type="ECO:0000313" key="3">
    <source>
        <dbReference type="Proteomes" id="UP000053820"/>
    </source>
</evidence>